<proteinExistence type="predicted"/>
<feature type="transmembrane region" description="Helical" evidence="2">
    <location>
        <begin position="80"/>
        <end position="99"/>
    </location>
</feature>
<evidence type="ECO:0000256" key="2">
    <source>
        <dbReference type="SAM" id="Phobius"/>
    </source>
</evidence>
<keyword evidence="2" id="KW-1133">Transmembrane helix</keyword>
<keyword evidence="2" id="KW-0472">Membrane</keyword>
<feature type="region of interest" description="Disordered" evidence="1">
    <location>
        <begin position="22"/>
        <end position="48"/>
    </location>
</feature>
<keyword evidence="2" id="KW-0812">Transmembrane</keyword>
<dbReference type="AlphaFoldDB" id="A6IW37"/>
<sequence length="111" mass="12473">MEGTYLTSYTDSQLLTALSCPTGSKVPSAGVENSRSRKGATQPERMEARTRTCRTWHLWGLSARIQGPGKGPKTKLKPNLVFVLVVWFVILFSFFLKNIEVGKEREEREGI</sequence>
<dbReference type="Proteomes" id="UP000234681">
    <property type="component" value="Chromosome 16"/>
</dbReference>
<accession>A6IW37</accession>
<name>A6IW37_RAT</name>
<protein>
    <submittedName>
        <fullName evidence="3">RCG43249</fullName>
    </submittedName>
</protein>
<evidence type="ECO:0000313" key="4">
    <source>
        <dbReference type="Proteomes" id="UP000234681"/>
    </source>
</evidence>
<evidence type="ECO:0000256" key="1">
    <source>
        <dbReference type="SAM" id="MobiDB-lite"/>
    </source>
</evidence>
<reference evidence="3 4" key="1">
    <citation type="submission" date="2005-09" db="EMBL/GenBank/DDBJ databases">
        <authorList>
            <person name="Mural R.J."/>
            <person name="Li P.W."/>
            <person name="Adams M.D."/>
            <person name="Amanatides P.G."/>
            <person name="Baden-Tillson H."/>
            <person name="Barnstead M."/>
            <person name="Chin S.H."/>
            <person name="Dew I."/>
            <person name="Evans C.A."/>
            <person name="Ferriera S."/>
            <person name="Flanigan M."/>
            <person name="Fosler C."/>
            <person name="Glodek A."/>
            <person name="Gu Z."/>
            <person name="Holt R.A."/>
            <person name="Jennings D."/>
            <person name="Kraft C.L."/>
            <person name="Lu F."/>
            <person name="Nguyen T."/>
            <person name="Nusskern D.R."/>
            <person name="Pfannkoch C.M."/>
            <person name="Sitter C."/>
            <person name="Sutton G.G."/>
            <person name="Venter J.C."/>
            <person name="Wang Z."/>
            <person name="Woodage T."/>
            <person name="Zheng X.H."/>
            <person name="Zhong F."/>
        </authorList>
    </citation>
    <scope>NUCLEOTIDE SEQUENCE [LARGE SCALE GENOMIC DNA]</scope>
    <source>
        <strain>BN</strain>
        <strain evidence="4">Sprague-Dawley</strain>
    </source>
</reference>
<organism evidence="3 4">
    <name type="scientific">Rattus norvegicus</name>
    <name type="common">Rat</name>
    <dbReference type="NCBI Taxonomy" id="10116"/>
    <lineage>
        <taxon>Eukaryota</taxon>
        <taxon>Metazoa</taxon>
        <taxon>Chordata</taxon>
        <taxon>Craniata</taxon>
        <taxon>Vertebrata</taxon>
        <taxon>Euteleostomi</taxon>
        <taxon>Mammalia</taxon>
        <taxon>Eutheria</taxon>
        <taxon>Euarchontoglires</taxon>
        <taxon>Glires</taxon>
        <taxon>Rodentia</taxon>
        <taxon>Myomorpha</taxon>
        <taxon>Muroidea</taxon>
        <taxon>Muridae</taxon>
        <taxon>Murinae</taxon>
        <taxon>Rattus</taxon>
    </lineage>
</organism>
<dbReference type="EMBL" id="CH473970">
    <property type="protein sequence ID" value="EDM09036.1"/>
    <property type="molecule type" value="Genomic_DNA"/>
</dbReference>
<gene>
    <name evidence="3" type="ORF">rCG_43249</name>
</gene>
<evidence type="ECO:0000313" key="3">
    <source>
        <dbReference type="EMBL" id="EDM09036.1"/>
    </source>
</evidence>